<accession>A0A0B7B7U0</accession>
<reference evidence="1" key="1">
    <citation type="submission" date="2014-12" db="EMBL/GenBank/DDBJ databases">
        <title>Insight into the proteome of Arion vulgaris.</title>
        <authorList>
            <person name="Aradska J."/>
            <person name="Bulat T."/>
            <person name="Smidak R."/>
            <person name="Sarate P."/>
            <person name="Gangsoo J."/>
            <person name="Sialana F."/>
            <person name="Bilban M."/>
            <person name="Lubec G."/>
        </authorList>
    </citation>
    <scope>NUCLEOTIDE SEQUENCE</scope>
    <source>
        <tissue evidence="1">Skin</tissue>
    </source>
</reference>
<dbReference type="AlphaFoldDB" id="A0A0B7B7U0"/>
<sequence>MLYGDRLYIYTSLRNVGNMTIVPTIRNAYNYTLKPSKGGMLLMTTPAIV</sequence>
<name>A0A0B7B7U0_9EUPU</name>
<proteinExistence type="predicted"/>
<evidence type="ECO:0000313" key="1">
    <source>
        <dbReference type="EMBL" id="CEK88190.1"/>
    </source>
</evidence>
<organism evidence="1">
    <name type="scientific">Arion vulgaris</name>
    <dbReference type="NCBI Taxonomy" id="1028688"/>
    <lineage>
        <taxon>Eukaryota</taxon>
        <taxon>Metazoa</taxon>
        <taxon>Spiralia</taxon>
        <taxon>Lophotrochozoa</taxon>
        <taxon>Mollusca</taxon>
        <taxon>Gastropoda</taxon>
        <taxon>Heterobranchia</taxon>
        <taxon>Euthyneura</taxon>
        <taxon>Panpulmonata</taxon>
        <taxon>Eupulmonata</taxon>
        <taxon>Stylommatophora</taxon>
        <taxon>Helicina</taxon>
        <taxon>Arionoidea</taxon>
        <taxon>Arionidae</taxon>
        <taxon>Arion</taxon>
    </lineage>
</organism>
<dbReference type="EMBL" id="HACG01041325">
    <property type="protein sequence ID" value="CEK88190.1"/>
    <property type="molecule type" value="Transcribed_RNA"/>
</dbReference>
<protein>
    <submittedName>
        <fullName evidence="1">Uncharacterized protein</fullName>
    </submittedName>
</protein>
<gene>
    <name evidence="1" type="primary">ORF163697</name>
</gene>